<evidence type="ECO:0008006" key="3">
    <source>
        <dbReference type="Google" id="ProtNLM"/>
    </source>
</evidence>
<dbReference type="EMBL" id="SRJC01000004">
    <property type="protein sequence ID" value="TGB01992.1"/>
    <property type="molecule type" value="Genomic_DNA"/>
</dbReference>
<dbReference type="InterPro" id="IPR025673">
    <property type="entry name" value="PCYCGC"/>
</dbReference>
<gene>
    <name evidence="1" type="ORF">E4663_15285</name>
</gene>
<name>A0A4Z0GXJ5_9BACI</name>
<sequence length="154" mass="16775">MKGWIIVFLIAGSVLSGCASNEEESHTEGHGDLREETASAAELPSFLDEKPEDMQLLYTAVGQSQELLEQIPCYCGCGDSVGHRNNYDCFIHENQESGAVVWDDHATKCAACLEIAAQSIIDYQDGKSIKEIRDDIDAAYEEGYAEPTPTPAVS</sequence>
<accession>A0A4Z0GXJ5</accession>
<evidence type="ECO:0000313" key="1">
    <source>
        <dbReference type="EMBL" id="TGB01992.1"/>
    </source>
</evidence>
<dbReference type="PROSITE" id="PS51257">
    <property type="entry name" value="PROKAR_LIPOPROTEIN"/>
    <property type="match status" value="1"/>
</dbReference>
<dbReference type="Pfam" id="PF13798">
    <property type="entry name" value="PCYCGC"/>
    <property type="match status" value="1"/>
</dbReference>
<dbReference type="Proteomes" id="UP000297982">
    <property type="component" value="Unassembled WGS sequence"/>
</dbReference>
<evidence type="ECO:0000313" key="2">
    <source>
        <dbReference type="Proteomes" id="UP000297982"/>
    </source>
</evidence>
<dbReference type="RefSeq" id="WP_135328268.1">
    <property type="nucleotide sequence ID" value="NZ_SRJC01000004.1"/>
</dbReference>
<reference evidence="1 2" key="1">
    <citation type="journal article" date="2003" name="Int. J. Syst. Evol. Microbiol.">
        <title>Halobacillus salinus sp. nov., isolated from a salt lake on the coast of the East Sea in Korea.</title>
        <authorList>
            <person name="Yoon J.H."/>
            <person name="Kang K.H."/>
            <person name="Park Y.H."/>
        </authorList>
    </citation>
    <scope>NUCLEOTIDE SEQUENCE [LARGE SCALE GENOMIC DNA]</scope>
    <source>
        <strain evidence="1 2">HSL-3</strain>
    </source>
</reference>
<organism evidence="1 2">
    <name type="scientific">Halobacillus salinus</name>
    <dbReference type="NCBI Taxonomy" id="192814"/>
    <lineage>
        <taxon>Bacteria</taxon>
        <taxon>Bacillati</taxon>
        <taxon>Bacillota</taxon>
        <taxon>Bacilli</taxon>
        <taxon>Bacillales</taxon>
        <taxon>Bacillaceae</taxon>
        <taxon>Halobacillus</taxon>
    </lineage>
</organism>
<dbReference type="AlphaFoldDB" id="A0A4Z0GXJ5"/>
<protein>
    <recommendedName>
        <fullName evidence="3">Lipoprotein</fullName>
    </recommendedName>
</protein>
<comment type="caution">
    <text evidence="1">The sequence shown here is derived from an EMBL/GenBank/DDBJ whole genome shotgun (WGS) entry which is preliminary data.</text>
</comment>
<proteinExistence type="predicted"/>
<dbReference type="STRING" id="192814.GCA_900166575_03841"/>
<keyword evidence="2" id="KW-1185">Reference proteome</keyword>